<keyword evidence="3 5" id="KW-1133">Transmembrane helix</keyword>
<feature type="transmembrane region" description="Helical" evidence="5">
    <location>
        <begin position="76"/>
        <end position="100"/>
    </location>
</feature>
<dbReference type="InterPro" id="IPR002293">
    <property type="entry name" value="AA/rel_permease1"/>
</dbReference>
<feature type="transmembrane region" description="Helical" evidence="5">
    <location>
        <begin position="177"/>
        <end position="196"/>
    </location>
</feature>
<feature type="transmembrane region" description="Helical" evidence="5">
    <location>
        <begin position="112"/>
        <end position="130"/>
    </location>
</feature>
<protein>
    <recommendedName>
        <fullName evidence="6">Cationic amino acid transporter C-terminal domain-containing protein</fullName>
    </recommendedName>
</protein>
<dbReference type="Gene3D" id="1.20.1740.10">
    <property type="entry name" value="Amino acid/polyamine transporter I"/>
    <property type="match status" value="1"/>
</dbReference>
<dbReference type="GO" id="GO:0005886">
    <property type="term" value="C:plasma membrane"/>
    <property type="evidence" value="ECO:0007669"/>
    <property type="project" value="TreeGrafter"/>
</dbReference>
<feature type="transmembrane region" description="Helical" evidence="5">
    <location>
        <begin position="504"/>
        <end position="523"/>
    </location>
</feature>
<feature type="transmembrane region" description="Helical" evidence="5">
    <location>
        <begin position="202"/>
        <end position="224"/>
    </location>
</feature>
<gene>
    <name evidence="7" type="ORF">RI129_006091</name>
</gene>
<dbReference type="GO" id="GO:0015189">
    <property type="term" value="F:L-lysine transmembrane transporter activity"/>
    <property type="evidence" value="ECO:0007669"/>
    <property type="project" value="TreeGrafter"/>
</dbReference>
<dbReference type="PANTHER" id="PTHR43243">
    <property type="entry name" value="INNER MEMBRANE TRANSPORTER YGJI-RELATED"/>
    <property type="match status" value="1"/>
</dbReference>
<comment type="subcellular location">
    <subcellularLocation>
        <location evidence="1">Membrane</location>
        <topology evidence="1">Multi-pass membrane protein</topology>
    </subcellularLocation>
</comment>
<dbReference type="GO" id="GO:0000064">
    <property type="term" value="F:L-ornithine transmembrane transporter activity"/>
    <property type="evidence" value="ECO:0007669"/>
    <property type="project" value="TreeGrafter"/>
</dbReference>
<evidence type="ECO:0000313" key="8">
    <source>
        <dbReference type="Proteomes" id="UP001329430"/>
    </source>
</evidence>
<feature type="transmembrane region" description="Helical" evidence="5">
    <location>
        <begin position="411"/>
        <end position="432"/>
    </location>
</feature>
<evidence type="ECO:0000313" key="7">
    <source>
        <dbReference type="EMBL" id="KAK5644791.1"/>
    </source>
</evidence>
<evidence type="ECO:0000256" key="2">
    <source>
        <dbReference type="ARBA" id="ARBA00022692"/>
    </source>
</evidence>
<dbReference type="PIRSF" id="PIRSF006060">
    <property type="entry name" value="AA_transporter"/>
    <property type="match status" value="1"/>
</dbReference>
<feature type="transmembrane region" description="Helical" evidence="5">
    <location>
        <begin position="535"/>
        <end position="556"/>
    </location>
</feature>
<dbReference type="PANTHER" id="PTHR43243:SF103">
    <property type="entry name" value="LOW AFFINITY CATIONIC AMINO ACID TRANSPORTER 2-LIKE PROTEIN"/>
    <property type="match status" value="1"/>
</dbReference>
<feature type="transmembrane region" description="Helical" evidence="5">
    <location>
        <begin position="136"/>
        <end position="156"/>
    </location>
</feature>
<dbReference type="Proteomes" id="UP001329430">
    <property type="component" value="Chromosome 4"/>
</dbReference>
<dbReference type="AlphaFoldDB" id="A0AAN7VGN2"/>
<accession>A0AAN7VGN2</accession>
<dbReference type="GO" id="GO:0097638">
    <property type="term" value="P:L-arginine import across plasma membrane"/>
    <property type="evidence" value="ECO:0007669"/>
    <property type="project" value="TreeGrafter"/>
</dbReference>
<reference evidence="7 8" key="1">
    <citation type="journal article" date="2024" name="Insects">
        <title>An Improved Chromosome-Level Genome Assembly of the Firefly Pyrocoelia pectoralis.</title>
        <authorList>
            <person name="Fu X."/>
            <person name="Meyer-Rochow V.B."/>
            <person name="Ballantyne L."/>
            <person name="Zhu X."/>
        </authorList>
    </citation>
    <scope>NUCLEOTIDE SEQUENCE [LARGE SCALE GENOMIC DNA]</scope>
    <source>
        <strain evidence="7">XCY_ONT2</strain>
    </source>
</reference>
<dbReference type="EMBL" id="JAVRBK010000004">
    <property type="protein sequence ID" value="KAK5644791.1"/>
    <property type="molecule type" value="Genomic_DNA"/>
</dbReference>
<dbReference type="FunFam" id="1.20.1740.10:FF:000010">
    <property type="entry name" value="probable cationic amino acid transporter"/>
    <property type="match status" value="1"/>
</dbReference>
<feature type="transmembrane region" description="Helical" evidence="5">
    <location>
        <begin position="337"/>
        <end position="363"/>
    </location>
</feature>
<evidence type="ECO:0000256" key="3">
    <source>
        <dbReference type="ARBA" id="ARBA00022989"/>
    </source>
</evidence>
<dbReference type="InterPro" id="IPR029485">
    <property type="entry name" value="CAT_C"/>
</dbReference>
<keyword evidence="8" id="KW-1185">Reference proteome</keyword>
<name>A0AAN7VGN2_9COLE</name>
<feature type="transmembrane region" description="Helical" evidence="5">
    <location>
        <begin position="472"/>
        <end position="492"/>
    </location>
</feature>
<evidence type="ECO:0000259" key="6">
    <source>
        <dbReference type="Pfam" id="PF13906"/>
    </source>
</evidence>
<sequence>MDEIDLIAFSRNIIQKMRLLSWHQFLHALKRKKLNLGTEDSKLARVLTTLDLTALGIGSTLGVGVYVLAGEVAKSYAGPAVIISFFIAALASVFAGLCYAEFGARVPKAGSAYIYSYVTIGEFVAFIIGWNLILEYVIGSASVVKGLFTYLDALVYNKMSDFLQQNLPMNAPALAPFPDFFSLGVVLLFSVALALGARESSLVNNVFTMVNLSVVLFVIISGLWQVDSSNWRIPADQVPDGYGTGGFAPYGFSGIIKGAATCFYGFIGFDCIATAGEEAKTPKKSIPIAIVVSLTIIFLAYLGISTVLTMILPYYLQDENAPFPHIYDTVGWPVAKYMVTVGALCGLFSSLLGAMFPLPRVIYAMSSDGLMFEFIGRVHPRFQTPVLGTLIAGCLTGALACIFELSQLFTMMSIGTLSAYSIVAACILILRYSEEPGNEDKSSHKVKVTTRAFFAQMFNYKLKKPNQVSSRIVAWASGIYCVCCFGPASMLVLYEKELLNGEPWVVSVCAITSALLVILLIIISLQPKSSETLSFAVPFVPWLPGISIFINLYLMTTLDSATWIRFVVWIAIGLLIYFLYGIWNSKEISYQRRHSGISSATTASNRDSKTIFNAAAGV</sequence>
<feature type="transmembrane region" description="Helical" evidence="5">
    <location>
        <begin position="562"/>
        <end position="583"/>
    </location>
</feature>
<proteinExistence type="predicted"/>
<feature type="transmembrane region" description="Helical" evidence="5">
    <location>
        <begin position="384"/>
        <end position="405"/>
    </location>
</feature>
<evidence type="ECO:0000256" key="5">
    <source>
        <dbReference type="SAM" id="Phobius"/>
    </source>
</evidence>
<comment type="caution">
    <text evidence="7">The sequence shown here is derived from an EMBL/GenBank/DDBJ whole genome shotgun (WGS) entry which is preliminary data.</text>
</comment>
<dbReference type="GO" id="GO:0061459">
    <property type="term" value="F:L-arginine transmembrane transporter activity"/>
    <property type="evidence" value="ECO:0007669"/>
    <property type="project" value="TreeGrafter"/>
</dbReference>
<dbReference type="Pfam" id="PF13520">
    <property type="entry name" value="AA_permease_2"/>
    <property type="match status" value="1"/>
</dbReference>
<dbReference type="Pfam" id="PF13906">
    <property type="entry name" value="AA_permease_C"/>
    <property type="match status" value="1"/>
</dbReference>
<keyword evidence="2 5" id="KW-0812">Transmembrane</keyword>
<feature type="transmembrane region" description="Helical" evidence="5">
    <location>
        <begin position="288"/>
        <end position="317"/>
    </location>
</feature>
<feature type="domain" description="Cationic amino acid transporter C-terminal" evidence="6">
    <location>
        <begin position="535"/>
        <end position="585"/>
    </location>
</feature>
<organism evidence="7 8">
    <name type="scientific">Pyrocoelia pectoralis</name>
    <dbReference type="NCBI Taxonomy" id="417401"/>
    <lineage>
        <taxon>Eukaryota</taxon>
        <taxon>Metazoa</taxon>
        <taxon>Ecdysozoa</taxon>
        <taxon>Arthropoda</taxon>
        <taxon>Hexapoda</taxon>
        <taxon>Insecta</taxon>
        <taxon>Pterygota</taxon>
        <taxon>Neoptera</taxon>
        <taxon>Endopterygota</taxon>
        <taxon>Coleoptera</taxon>
        <taxon>Polyphaga</taxon>
        <taxon>Elateriformia</taxon>
        <taxon>Elateroidea</taxon>
        <taxon>Lampyridae</taxon>
        <taxon>Lampyrinae</taxon>
        <taxon>Pyrocoelia</taxon>
    </lineage>
</organism>
<evidence type="ECO:0000256" key="1">
    <source>
        <dbReference type="ARBA" id="ARBA00004141"/>
    </source>
</evidence>
<evidence type="ECO:0000256" key="4">
    <source>
        <dbReference type="ARBA" id="ARBA00023136"/>
    </source>
</evidence>
<feature type="transmembrane region" description="Helical" evidence="5">
    <location>
        <begin position="52"/>
        <end position="70"/>
    </location>
</feature>
<keyword evidence="4 5" id="KW-0472">Membrane</keyword>